<name>A0A412G719_9FIRM</name>
<dbReference type="GO" id="GO:0008745">
    <property type="term" value="F:N-acetylmuramoyl-L-alanine amidase activity"/>
    <property type="evidence" value="ECO:0007669"/>
    <property type="project" value="InterPro"/>
</dbReference>
<evidence type="ECO:0000256" key="1">
    <source>
        <dbReference type="ARBA" id="ARBA00022801"/>
    </source>
</evidence>
<dbReference type="Gene3D" id="3.40.630.40">
    <property type="entry name" value="Zn-dependent exopeptidases"/>
    <property type="match status" value="1"/>
</dbReference>
<dbReference type="GO" id="GO:0009253">
    <property type="term" value="P:peptidoglycan catabolic process"/>
    <property type="evidence" value="ECO:0007669"/>
    <property type="project" value="InterPro"/>
</dbReference>
<dbReference type="AlphaFoldDB" id="A0A412G719"/>
<feature type="transmembrane region" description="Helical" evidence="2">
    <location>
        <begin position="19"/>
        <end position="37"/>
    </location>
</feature>
<dbReference type="InterPro" id="IPR050695">
    <property type="entry name" value="N-acetylmuramoyl_amidase_3"/>
</dbReference>
<proteinExistence type="predicted"/>
<dbReference type="PANTHER" id="PTHR30404:SF0">
    <property type="entry name" value="N-ACETYLMURAMOYL-L-ALANINE AMIDASE AMIC"/>
    <property type="match status" value="1"/>
</dbReference>
<dbReference type="EMBL" id="QRUP01000001">
    <property type="protein sequence ID" value="RGR77091.1"/>
    <property type="molecule type" value="Genomic_DNA"/>
</dbReference>
<evidence type="ECO:0000313" key="4">
    <source>
        <dbReference type="EMBL" id="RGR77091.1"/>
    </source>
</evidence>
<evidence type="ECO:0000256" key="2">
    <source>
        <dbReference type="SAM" id="Phobius"/>
    </source>
</evidence>
<dbReference type="Proteomes" id="UP000284178">
    <property type="component" value="Unassembled WGS sequence"/>
</dbReference>
<sequence length="434" mass="48936">MTVEPSYVPRGSKLRWKSFLFIFIACCLIAYGGQWLLNQRQKKQVDTYGVCGLSNQKTRQLFENQIVDEAQLLSLGDYLYYGETLNLYHETYNRNGQDLFAGKTVILRNVCSGLDFVYMMEKNADGQIPLEDLDEGFYQVFIMQDLKEKQLVSHEKLHDSFYTVTRENTNKKIELIADQNLFDNPDEEPFLQKNYVFVQVSTQPQPEDWIDVMIDPGAMHQDNGYTDKGVHGNGLLAYEENYRIAVKLKDQLEKLGLKVELTRDLDEIVNSYGEDGRLDRAYSQHARYYINIEMKSATNVNLRGTDIVYSSFSSNRMASTVLKSIVENTSLTYAREATGSASGTSTGEDGTAYDGQKIIRESGGRILGAGTFSEASRQNQAFAAENRCGMQALTIQYLFLSNSEDVAAWQTELDRIAEATASGLAKAMRIPTGS</sequence>
<dbReference type="GO" id="GO:0030288">
    <property type="term" value="C:outer membrane-bounded periplasmic space"/>
    <property type="evidence" value="ECO:0007669"/>
    <property type="project" value="TreeGrafter"/>
</dbReference>
<keyword evidence="5" id="KW-1185">Reference proteome</keyword>
<accession>A0A412G719</accession>
<dbReference type="InterPro" id="IPR002508">
    <property type="entry name" value="MurNAc-LAA_cat"/>
</dbReference>
<evidence type="ECO:0000313" key="5">
    <source>
        <dbReference type="Proteomes" id="UP000284178"/>
    </source>
</evidence>
<keyword evidence="2" id="KW-0472">Membrane</keyword>
<dbReference type="GeneID" id="83014186"/>
<feature type="domain" description="MurNAc-LAA" evidence="3">
    <location>
        <begin position="212"/>
        <end position="425"/>
    </location>
</feature>
<dbReference type="RefSeq" id="WP_117893007.1">
    <property type="nucleotide sequence ID" value="NZ_CABJCV010000001.1"/>
</dbReference>
<keyword evidence="1" id="KW-0378">Hydrolase</keyword>
<organism evidence="4 5">
    <name type="scientific">Holdemania filiformis</name>
    <dbReference type="NCBI Taxonomy" id="61171"/>
    <lineage>
        <taxon>Bacteria</taxon>
        <taxon>Bacillati</taxon>
        <taxon>Bacillota</taxon>
        <taxon>Erysipelotrichia</taxon>
        <taxon>Erysipelotrichales</taxon>
        <taxon>Erysipelotrichaceae</taxon>
        <taxon>Holdemania</taxon>
    </lineage>
</organism>
<comment type="caution">
    <text evidence="4">The sequence shown here is derived from an EMBL/GenBank/DDBJ whole genome shotgun (WGS) entry which is preliminary data.</text>
</comment>
<dbReference type="SUPFAM" id="SSF53187">
    <property type="entry name" value="Zn-dependent exopeptidases"/>
    <property type="match status" value="1"/>
</dbReference>
<reference evidence="4 5" key="1">
    <citation type="submission" date="2018-08" db="EMBL/GenBank/DDBJ databases">
        <title>A genome reference for cultivated species of the human gut microbiota.</title>
        <authorList>
            <person name="Zou Y."/>
            <person name="Xue W."/>
            <person name="Luo G."/>
        </authorList>
    </citation>
    <scope>NUCLEOTIDE SEQUENCE [LARGE SCALE GENOMIC DNA]</scope>
    <source>
        <strain evidence="4 5">AF24-29</strain>
    </source>
</reference>
<evidence type="ECO:0000259" key="3">
    <source>
        <dbReference type="Pfam" id="PF01520"/>
    </source>
</evidence>
<dbReference type="PANTHER" id="PTHR30404">
    <property type="entry name" value="N-ACETYLMURAMOYL-L-ALANINE AMIDASE"/>
    <property type="match status" value="1"/>
</dbReference>
<keyword evidence="2" id="KW-1133">Transmembrane helix</keyword>
<protein>
    <recommendedName>
        <fullName evidence="3">MurNAc-LAA domain-containing protein</fullName>
    </recommendedName>
</protein>
<gene>
    <name evidence="4" type="ORF">DWY25_02020</name>
</gene>
<dbReference type="Pfam" id="PF01520">
    <property type="entry name" value="Amidase_3"/>
    <property type="match status" value="1"/>
</dbReference>
<keyword evidence="2" id="KW-0812">Transmembrane</keyword>